<proteinExistence type="inferred from homology"/>
<dbReference type="GO" id="GO:0005789">
    <property type="term" value="C:endoplasmic reticulum membrane"/>
    <property type="evidence" value="ECO:0007669"/>
    <property type="project" value="UniProtKB-SubCell"/>
</dbReference>
<dbReference type="Pfam" id="PF04140">
    <property type="entry name" value="ICMT"/>
    <property type="match status" value="1"/>
</dbReference>
<keyword evidence="5" id="KW-0808">Transferase</keyword>
<comment type="similarity">
    <text evidence="5">Belongs to the class VI-like SAM-binding methyltransferase superfamily. Isoprenylcysteine carboxyl methyltransferase family.</text>
</comment>
<evidence type="ECO:0000256" key="4">
    <source>
        <dbReference type="ARBA" id="ARBA00023136"/>
    </source>
</evidence>
<comment type="subcellular location">
    <subcellularLocation>
        <location evidence="5">Endoplasmic reticulum membrane</location>
        <topology evidence="5">Multi-pass membrane protein</topology>
    </subcellularLocation>
    <subcellularLocation>
        <location evidence="1">Membrane</location>
        <topology evidence="1">Multi-pass membrane protein</topology>
    </subcellularLocation>
</comment>
<keyword evidence="5" id="KW-0489">Methyltransferase</keyword>
<dbReference type="Proteomes" id="UP000559027">
    <property type="component" value="Unassembled WGS sequence"/>
</dbReference>
<keyword evidence="5" id="KW-0256">Endoplasmic reticulum</keyword>
<reference evidence="6 7" key="1">
    <citation type="journal article" date="2020" name="ISME J.">
        <title>Uncovering the hidden diversity of litter-decomposition mechanisms in mushroom-forming fungi.</title>
        <authorList>
            <person name="Floudas D."/>
            <person name="Bentzer J."/>
            <person name="Ahren D."/>
            <person name="Johansson T."/>
            <person name="Persson P."/>
            <person name="Tunlid A."/>
        </authorList>
    </citation>
    <scope>NUCLEOTIDE SEQUENCE [LARGE SCALE GENOMIC DNA]</scope>
    <source>
        <strain evidence="6 7">CBS 146.42</strain>
    </source>
</reference>
<comment type="catalytic activity">
    <reaction evidence="5">
        <text>[protein]-C-terminal S-[(2E,6E)-farnesyl]-L-cysteine + S-adenosyl-L-methionine = [protein]-C-terminal S-[(2E,6E)-farnesyl]-L-cysteine methyl ester + S-adenosyl-L-homocysteine</text>
        <dbReference type="Rhea" id="RHEA:21672"/>
        <dbReference type="Rhea" id="RHEA-COMP:12125"/>
        <dbReference type="Rhea" id="RHEA-COMP:12126"/>
        <dbReference type="ChEBI" id="CHEBI:57856"/>
        <dbReference type="ChEBI" id="CHEBI:59789"/>
        <dbReference type="ChEBI" id="CHEBI:90510"/>
        <dbReference type="ChEBI" id="CHEBI:90511"/>
        <dbReference type="EC" id="2.1.1.100"/>
    </reaction>
</comment>
<keyword evidence="5" id="KW-0949">S-adenosyl-L-methionine</keyword>
<dbReference type="PANTHER" id="PTHR12714:SF9">
    <property type="entry name" value="PROTEIN-S-ISOPRENYLCYSTEINE O-METHYLTRANSFERASE"/>
    <property type="match status" value="1"/>
</dbReference>
<evidence type="ECO:0000256" key="5">
    <source>
        <dbReference type="RuleBase" id="RU362022"/>
    </source>
</evidence>
<keyword evidence="3" id="KW-1133">Transmembrane helix</keyword>
<dbReference type="OrthoDB" id="422086at2759"/>
<dbReference type="GO" id="GO:0004671">
    <property type="term" value="F:protein C-terminal S-isoprenylcysteine carboxyl O-methyltransferase activity"/>
    <property type="evidence" value="ECO:0007669"/>
    <property type="project" value="UniProtKB-EC"/>
</dbReference>
<name>A0A8H5D171_9AGAR</name>
<evidence type="ECO:0000313" key="7">
    <source>
        <dbReference type="Proteomes" id="UP000559027"/>
    </source>
</evidence>
<keyword evidence="7" id="KW-1185">Reference proteome</keyword>
<evidence type="ECO:0000256" key="1">
    <source>
        <dbReference type="ARBA" id="ARBA00004141"/>
    </source>
</evidence>
<organism evidence="6 7">
    <name type="scientific">Leucocoprinus leucothites</name>
    <dbReference type="NCBI Taxonomy" id="201217"/>
    <lineage>
        <taxon>Eukaryota</taxon>
        <taxon>Fungi</taxon>
        <taxon>Dikarya</taxon>
        <taxon>Basidiomycota</taxon>
        <taxon>Agaricomycotina</taxon>
        <taxon>Agaricomycetes</taxon>
        <taxon>Agaricomycetidae</taxon>
        <taxon>Agaricales</taxon>
        <taxon>Agaricineae</taxon>
        <taxon>Agaricaceae</taxon>
        <taxon>Leucocoprinus</taxon>
    </lineage>
</organism>
<dbReference type="GO" id="GO:0032259">
    <property type="term" value="P:methylation"/>
    <property type="evidence" value="ECO:0007669"/>
    <property type="project" value="UniProtKB-KW"/>
</dbReference>
<dbReference type="Gene3D" id="1.20.120.1630">
    <property type="match status" value="1"/>
</dbReference>
<dbReference type="AlphaFoldDB" id="A0A8H5D171"/>
<protein>
    <recommendedName>
        <fullName evidence="5">Protein-S-isoprenylcysteine O-methyltransferase</fullName>
        <ecNumber evidence="5">2.1.1.100</ecNumber>
    </recommendedName>
</protein>
<dbReference type="EMBL" id="JAACJO010000012">
    <property type="protein sequence ID" value="KAF5351737.1"/>
    <property type="molecule type" value="Genomic_DNA"/>
</dbReference>
<evidence type="ECO:0000313" key="6">
    <source>
        <dbReference type="EMBL" id="KAF5351737.1"/>
    </source>
</evidence>
<evidence type="ECO:0000256" key="2">
    <source>
        <dbReference type="ARBA" id="ARBA00022692"/>
    </source>
</evidence>
<dbReference type="InterPro" id="IPR007269">
    <property type="entry name" value="ICMT_MeTrfase"/>
</dbReference>
<sequence length="237" mass="26069">MFPIVKIPCIIISMVGLQAAVTPPHPPPTENERAKSTSLEVLIRQRSGPLLVKAFSLSVALAEVAVIAAKYAPNLPYSDIMLSYLIFPGGSAERIRASPQFLFGAFMTTLGGFIRHKCYQALGSMFTFEMSIRKDHILVTSGPYAVVRHPGYTGILLAISGMLLMHGSEGSWVRESGAFETTVMKALTLLTGGLVATITTGLMKRMPKEDEAMHQLAGKKWDDWARRVPYKLIPWIY</sequence>
<gene>
    <name evidence="6" type="ORF">D9756_007678</name>
</gene>
<dbReference type="PANTHER" id="PTHR12714">
    <property type="entry name" value="PROTEIN-S ISOPRENYLCYSTEINE O-METHYLTRANSFERASE"/>
    <property type="match status" value="1"/>
</dbReference>
<accession>A0A8H5D171</accession>
<keyword evidence="2" id="KW-0812">Transmembrane</keyword>
<comment type="caution">
    <text evidence="6">The sequence shown here is derived from an EMBL/GenBank/DDBJ whole genome shotgun (WGS) entry which is preliminary data.</text>
</comment>
<keyword evidence="4" id="KW-0472">Membrane</keyword>
<dbReference type="EC" id="2.1.1.100" evidence="5"/>
<evidence type="ECO:0000256" key="3">
    <source>
        <dbReference type="ARBA" id="ARBA00022989"/>
    </source>
</evidence>